<gene>
    <name evidence="3" type="ORF">AC578_2185</name>
</gene>
<dbReference type="PANTHER" id="PTHR40518">
    <property type="entry name" value="ACETOACETATE DECARBOXYLASE"/>
    <property type="match status" value="1"/>
</dbReference>
<feature type="compositionally biased region" description="Pro residues" evidence="1">
    <location>
        <begin position="368"/>
        <end position="394"/>
    </location>
</feature>
<reference evidence="3 4" key="1">
    <citation type="submission" date="2015-07" db="EMBL/GenBank/DDBJ databases">
        <title>Comparative genomics of the Sigatoka disease complex on banana suggests a link between parallel evolutionary changes in Pseudocercospora fijiensis and Pseudocercospora eumusae and increased virulence on the banana host.</title>
        <authorList>
            <person name="Chang T.-C."/>
            <person name="Salvucci A."/>
            <person name="Crous P.W."/>
            <person name="Stergiopoulos I."/>
        </authorList>
    </citation>
    <scope>NUCLEOTIDE SEQUENCE [LARGE SCALE GENOMIC DNA]</scope>
    <source>
        <strain evidence="3 4">CBS 114824</strain>
    </source>
</reference>
<feature type="compositionally biased region" description="Polar residues" evidence="1">
    <location>
        <begin position="395"/>
        <end position="405"/>
    </location>
</feature>
<feature type="signal peptide" evidence="2">
    <location>
        <begin position="1"/>
        <end position="22"/>
    </location>
</feature>
<dbReference type="Proteomes" id="UP000070133">
    <property type="component" value="Unassembled WGS sequence"/>
</dbReference>
<sequence length="453" mass="49829">MHLGLYLSHIVTLLCAIHTVDACTVCTNESPEPITYSPAPWTLKGTIYSFFLLPGVGIPLFGGLPVKAFPPLERKYAQAIAGNYKGILGMIQVIRYTESPVGPYDELLIVPGFFGYPGPGGSEITNVRVSRIYVSQKYTAWNGRVNWNIPKHLARFDWTSDVNGGESVKIYPFDTSGDPYESGPSAKPFFQMSFSPLLNGILQIPFSTDLYGILGVNVTLVQPPVPQGEDVFGATAGTSTSNSVVPGQSSDRTTLGTINLSQAGGDGEETGYNAVGDEYFPNFWPGLLSTNVGLRMEDATITFSEPVVWNVYPNMASQPFRYCLPHLTFRGPHDTFDLPNYNADPETIFTGKPPRSSQDASQPLHLPHAPPPPKLHTPRIRPPTTHPQNPPPTTGSPASLCTTYDLTPRKKESKRRDLDAQPRKPQAFKILGSPLRFGLVGRRYLHWKESEFY</sequence>
<name>A0A139HHE4_9PEZI</name>
<feature type="chain" id="PRO_5007806719" evidence="2">
    <location>
        <begin position="23"/>
        <end position="453"/>
    </location>
</feature>
<proteinExistence type="predicted"/>
<dbReference type="OrthoDB" id="9970474at2759"/>
<dbReference type="SUPFAM" id="SSF160104">
    <property type="entry name" value="Acetoacetate decarboxylase-like"/>
    <property type="match status" value="1"/>
</dbReference>
<evidence type="ECO:0000256" key="2">
    <source>
        <dbReference type="SAM" id="SignalP"/>
    </source>
</evidence>
<dbReference type="InterPro" id="IPR023375">
    <property type="entry name" value="ADC_dom_sf"/>
</dbReference>
<dbReference type="EMBL" id="LFZN01000049">
    <property type="protein sequence ID" value="KXT01870.1"/>
    <property type="molecule type" value="Genomic_DNA"/>
</dbReference>
<accession>A0A139HHE4</accession>
<feature type="region of interest" description="Disordered" evidence="1">
    <location>
        <begin position="338"/>
        <end position="425"/>
    </location>
</feature>
<comment type="caution">
    <text evidence="3">The sequence shown here is derived from an EMBL/GenBank/DDBJ whole genome shotgun (WGS) entry which is preliminary data.</text>
</comment>
<evidence type="ECO:0000256" key="1">
    <source>
        <dbReference type="SAM" id="MobiDB-lite"/>
    </source>
</evidence>
<keyword evidence="2" id="KW-0732">Signal</keyword>
<evidence type="ECO:0000313" key="3">
    <source>
        <dbReference type="EMBL" id="KXT01870.1"/>
    </source>
</evidence>
<dbReference type="AlphaFoldDB" id="A0A139HHE4"/>
<feature type="compositionally biased region" description="Basic and acidic residues" evidence="1">
    <location>
        <begin position="407"/>
        <end position="422"/>
    </location>
</feature>
<keyword evidence="4" id="KW-1185">Reference proteome</keyword>
<evidence type="ECO:0000313" key="4">
    <source>
        <dbReference type="Proteomes" id="UP000070133"/>
    </source>
</evidence>
<protein>
    <submittedName>
        <fullName evidence="3">Uncharacterized protein</fullName>
    </submittedName>
</protein>
<dbReference type="PANTHER" id="PTHR40518:SF1">
    <property type="entry name" value="ACETOACETATE DECARBOXYLASE"/>
    <property type="match status" value="1"/>
</dbReference>
<organism evidence="3 4">
    <name type="scientific">Pseudocercospora eumusae</name>
    <dbReference type="NCBI Taxonomy" id="321146"/>
    <lineage>
        <taxon>Eukaryota</taxon>
        <taxon>Fungi</taxon>
        <taxon>Dikarya</taxon>
        <taxon>Ascomycota</taxon>
        <taxon>Pezizomycotina</taxon>
        <taxon>Dothideomycetes</taxon>
        <taxon>Dothideomycetidae</taxon>
        <taxon>Mycosphaerellales</taxon>
        <taxon>Mycosphaerellaceae</taxon>
        <taxon>Pseudocercospora</taxon>
    </lineage>
</organism>